<dbReference type="KEGG" id="bcel:BcellWH2_02992"/>
<dbReference type="RefSeq" id="WP_029426445.1">
    <property type="nucleotide sequence ID" value="NZ_CP012801.1"/>
</dbReference>
<gene>
    <name evidence="1" type="ORF">BcellWH2_02992</name>
</gene>
<dbReference type="Proteomes" id="UP000061809">
    <property type="component" value="Chromosome"/>
</dbReference>
<name>A0A0P0GQ25_9BACE</name>
<accession>A0A0P0GQ25</accession>
<dbReference type="AlphaFoldDB" id="A0A0P0GQ25"/>
<dbReference type="PATRIC" id="fig|246787.4.peg.3096"/>
<reference evidence="1 2" key="1">
    <citation type="journal article" date="2015" name="Science">
        <title>Genetic determinants of in vivo fitness and diet responsiveness in multiple human gut Bacteroides.</title>
        <authorList>
            <person name="Wu M."/>
            <person name="McNulty N.P."/>
            <person name="Rodionov D.A."/>
            <person name="Khoroshkin M.S."/>
            <person name="Griffin N.W."/>
            <person name="Cheng J."/>
            <person name="Latreille P."/>
            <person name="Kerstetter R.A."/>
            <person name="Terrapon N."/>
            <person name="Henrissat B."/>
            <person name="Osterman A.L."/>
            <person name="Gordon J.I."/>
        </authorList>
    </citation>
    <scope>NUCLEOTIDE SEQUENCE [LARGE SCALE GENOMIC DNA]</scope>
    <source>
        <strain evidence="1 2">WH2</strain>
    </source>
</reference>
<protein>
    <recommendedName>
        <fullName evidence="3">DUF3575 domain-containing protein</fullName>
    </recommendedName>
</protein>
<evidence type="ECO:0000313" key="1">
    <source>
        <dbReference type="EMBL" id="ALJ60230.1"/>
    </source>
</evidence>
<evidence type="ECO:0000313" key="2">
    <source>
        <dbReference type="Proteomes" id="UP000061809"/>
    </source>
</evidence>
<sequence length="322" mass="37412">MKVRVGLYILLILFLLISGKEEARAGRYAAKGDTCRVSDRMNQPETWSKIYQWVMDDPQVPDKEDVLMLIRYHFGNFEKLRKLLRYLDGGRPYVYLSEHQFRKIERTGKMKDSLPVAALTLPANTLPEEQLETIAFAPWLEVESKRETPHRTVLALKNNILYDLALAPNVEVELPVGQRWSLNMEYKCPWWSNSKHGFCYQLLSGGVEARCWLGKRKNHERLTGHFLGIYAEGGVYDFQFDKDKGYRGNYYAASGLTYGYSHQLARHLALEFSLGIGYLATEYRKYTTYEGDLIWTNSGRYHFMGPTKAKISLVWLIKGRRR</sequence>
<dbReference type="InterPro" id="IPR021958">
    <property type="entry name" value="DUF3575"/>
</dbReference>
<dbReference type="EMBL" id="CP012801">
    <property type="protein sequence ID" value="ALJ60230.1"/>
    <property type="molecule type" value="Genomic_DNA"/>
</dbReference>
<proteinExistence type="predicted"/>
<dbReference type="Pfam" id="PF12099">
    <property type="entry name" value="DUF3575"/>
    <property type="match status" value="1"/>
</dbReference>
<organism evidence="1 2">
    <name type="scientific">Bacteroides cellulosilyticus</name>
    <dbReference type="NCBI Taxonomy" id="246787"/>
    <lineage>
        <taxon>Bacteria</taxon>
        <taxon>Pseudomonadati</taxon>
        <taxon>Bacteroidota</taxon>
        <taxon>Bacteroidia</taxon>
        <taxon>Bacteroidales</taxon>
        <taxon>Bacteroidaceae</taxon>
        <taxon>Bacteroides</taxon>
    </lineage>
</organism>
<evidence type="ECO:0008006" key="3">
    <source>
        <dbReference type="Google" id="ProtNLM"/>
    </source>
</evidence>